<comment type="caution">
    <text evidence="7">The sequence shown here is derived from an EMBL/GenBank/DDBJ whole genome shotgun (WGS) entry which is preliminary data.</text>
</comment>
<keyword evidence="5 6" id="KW-0472">Membrane</keyword>
<dbReference type="PANTHER" id="PTHR30086">
    <property type="entry name" value="ARGININE EXPORTER PROTEIN ARGO"/>
    <property type="match status" value="1"/>
</dbReference>
<organism evidence="7 8">
    <name type="scientific">Streptoalloteichus tenebrarius (strain ATCC 17920 / DSM 40477 / JCM 4838 / CBS 697.72 / NBRC 16177 / NCIMB 11028 / NRRL B-12390 / A12253. 1 / ISP 5477)</name>
    <name type="common">Streptomyces tenebrarius</name>
    <dbReference type="NCBI Taxonomy" id="1933"/>
    <lineage>
        <taxon>Bacteria</taxon>
        <taxon>Bacillati</taxon>
        <taxon>Actinomycetota</taxon>
        <taxon>Actinomycetes</taxon>
        <taxon>Pseudonocardiales</taxon>
        <taxon>Pseudonocardiaceae</taxon>
        <taxon>Streptoalloteichus</taxon>
    </lineage>
</organism>
<evidence type="ECO:0000256" key="6">
    <source>
        <dbReference type="SAM" id="Phobius"/>
    </source>
</evidence>
<name>A0ABT1HN61_STRSD</name>
<evidence type="ECO:0000256" key="2">
    <source>
        <dbReference type="ARBA" id="ARBA00022475"/>
    </source>
</evidence>
<evidence type="ECO:0000256" key="4">
    <source>
        <dbReference type="ARBA" id="ARBA00022989"/>
    </source>
</evidence>
<dbReference type="PANTHER" id="PTHR30086:SF20">
    <property type="entry name" value="ARGININE EXPORTER PROTEIN ARGO-RELATED"/>
    <property type="match status" value="1"/>
</dbReference>
<accession>A0ABT1HN61</accession>
<dbReference type="Proteomes" id="UP001205311">
    <property type="component" value="Unassembled WGS sequence"/>
</dbReference>
<evidence type="ECO:0000256" key="1">
    <source>
        <dbReference type="ARBA" id="ARBA00004651"/>
    </source>
</evidence>
<proteinExistence type="predicted"/>
<gene>
    <name evidence="7" type="ORF">LX15_000629</name>
</gene>
<evidence type="ECO:0000313" key="7">
    <source>
        <dbReference type="EMBL" id="MCP2256946.1"/>
    </source>
</evidence>
<evidence type="ECO:0000256" key="5">
    <source>
        <dbReference type="ARBA" id="ARBA00023136"/>
    </source>
</evidence>
<keyword evidence="4 6" id="KW-1133">Transmembrane helix</keyword>
<feature type="transmembrane region" description="Helical" evidence="6">
    <location>
        <begin position="156"/>
        <end position="182"/>
    </location>
</feature>
<comment type="subcellular location">
    <subcellularLocation>
        <location evidence="1">Cell membrane</location>
        <topology evidence="1">Multi-pass membrane protein</topology>
    </subcellularLocation>
</comment>
<reference evidence="7 8" key="1">
    <citation type="submission" date="2022-06" db="EMBL/GenBank/DDBJ databases">
        <title>Genomic Encyclopedia of Archaeal and Bacterial Type Strains, Phase II (KMG-II): from individual species to whole genera.</title>
        <authorList>
            <person name="Goeker M."/>
        </authorList>
    </citation>
    <scope>NUCLEOTIDE SEQUENCE [LARGE SCALE GENOMIC DNA]</scope>
    <source>
        <strain evidence="7 8">DSM 40477</strain>
    </source>
</reference>
<dbReference type="EMBL" id="JAMTCP010000002">
    <property type="protein sequence ID" value="MCP2256946.1"/>
    <property type="molecule type" value="Genomic_DNA"/>
</dbReference>
<dbReference type="RefSeq" id="WP_253667909.1">
    <property type="nucleotide sequence ID" value="NZ_JAMTCP010000002.1"/>
</dbReference>
<keyword evidence="8" id="KW-1185">Reference proteome</keyword>
<dbReference type="PIRSF" id="PIRSF006324">
    <property type="entry name" value="LeuE"/>
    <property type="match status" value="1"/>
</dbReference>
<sequence>MTGAALTAYVVAALLMAVSPGLDTMFTLRSTALGGRRTGLAAVGGISLGSVTWGLASVVGLTALLRASQLAYDVIRYAGAAYLLWLGASALWRSWRDRGRAETASDAARGPRGGMRPLGAFRSGLTTNLLNPKVGVFYMSLLPQFLPTDGSGTTGWALLLIAIHVGAGATWLAGVTWLAAKARGLLARDRVKRWLDRAMATVLIGFGVRVALDGR</sequence>
<evidence type="ECO:0000256" key="3">
    <source>
        <dbReference type="ARBA" id="ARBA00022692"/>
    </source>
</evidence>
<keyword evidence="3 6" id="KW-0812">Transmembrane</keyword>
<keyword evidence="2" id="KW-1003">Cell membrane</keyword>
<feature type="transmembrane region" description="Helical" evidence="6">
    <location>
        <begin position="39"/>
        <end position="65"/>
    </location>
</feature>
<evidence type="ECO:0000313" key="8">
    <source>
        <dbReference type="Proteomes" id="UP001205311"/>
    </source>
</evidence>
<dbReference type="Pfam" id="PF01810">
    <property type="entry name" value="LysE"/>
    <property type="match status" value="1"/>
</dbReference>
<feature type="transmembrane region" description="Helical" evidence="6">
    <location>
        <begin position="77"/>
        <end position="95"/>
    </location>
</feature>
<dbReference type="InterPro" id="IPR001123">
    <property type="entry name" value="LeuE-type"/>
</dbReference>
<protein>
    <submittedName>
        <fullName evidence="7">Threonine/homoserine/homoserine lactone efflux protein</fullName>
    </submittedName>
</protein>